<sequence length="382" mass="41619">MKQLSLIGLVFLTLTACKKEKNSNSEPTANYHTFAGDIGIRDNSTCLSDDGNLLICGNNGADLSVLKITKSGTQIWRTDFNAGNTSSASGITQKNGEIFVCGYTYRNYASQNMDVLLTKLNASGDTIWTKTYGTTEADRGNNIIATSDGNLLISARTEGFGAGTFGDIYLIKVDVNGNLIWEASYADPDQETAYHLMETQNGEYLVTGTNEDPGGSGRALYLLKVSASGQQLWTKNIGPIWKWGFSTIETTSGELIICGQQYLPFQQTQVMLIKTDHLGNVIWEKEYGNTQFGISETGNSVKQNPDGTFTICGSVYDINTGATKIILVKADENGNQIWFKKFNDYTGGNALNLLKDGNDNILTGNRNEGIFMTKTDGDGVYK</sequence>
<reference evidence="2 3" key="1">
    <citation type="submission" date="2019-07" db="EMBL/GenBank/DDBJ databases">
        <authorList>
            <person name="Huq M.A."/>
        </authorList>
    </citation>
    <scope>NUCLEOTIDE SEQUENCE [LARGE SCALE GENOMIC DNA]</scope>
    <source>
        <strain evidence="2 3">MAH-3</strain>
    </source>
</reference>
<keyword evidence="3" id="KW-1185">Reference proteome</keyword>
<dbReference type="Pfam" id="PF13360">
    <property type="entry name" value="PQQ_2"/>
    <property type="match status" value="1"/>
</dbReference>
<accession>A0A556N2F4</accession>
<dbReference type="PANTHER" id="PTHR42754:SF1">
    <property type="entry name" value="LIPOPROTEIN"/>
    <property type="match status" value="1"/>
</dbReference>
<dbReference type="InterPro" id="IPR002372">
    <property type="entry name" value="PQQ_rpt_dom"/>
</dbReference>
<protein>
    <submittedName>
        <fullName evidence="2">PQQ-binding-like beta-propeller repeat protein</fullName>
    </submittedName>
</protein>
<comment type="caution">
    <text evidence="2">The sequence shown here is derived from an EMBL/GenBank/DDBJ whole genome shotgun (WGS) entry which is preliminary data.</text>
</comment>
<dbReference type="AlphaFoldDB" id="A0A556N2F4"/>
<feature type="domain" description="Pyrrolo-quinoline quinone repeat" evidence="1">
    <location>
        <begin position="51"/>
        <end position="237"/>
    </location>
</feature>
<gene>
    <name evidence="2" type="ORF">FO442_04260</name>
</gene>
<dbReference type="InterPro" id="IPR015943">
    <property type="entry name" value="WD40/YVTN_repeat-like_dom_sf"/>
</dbReference>
<proteinExistence type="predicted"/>
<name>A0A556N2F4_9FLAO</name>
<evidence type="ECO:0000313" key="3">
    <source>
        <dbReference type="Proteomes" id="UP000316008"/>
    </source>
</evidence>
<dbReference type="SUPFAM" id="SSF50998">
    <property type="entry name" value="Quinoprotein alcohol dehydrogenase-like"/>
    <property type="match status" value="1"/>
</dbReference>
<dbReference type="PANTHER" id="PTHR42754">
    <property type="entry name" value="ENDOGLUCANASE"/>
    <property type="match status" value="1"/>
</dbReference>
<dbReference type="EMBL" id="VLPL01000002">
    <property type="protein sequence ID" value="TSJ46377.1"/>
    <property type="molecule type" value="Genomic_DNA"/>
</dbReference>
<evidence type="ECO:0000259" key="1">
    <source>
        <dbReference type="Pfam" id="PF13360"/>
    </source>
</evidence>
<dbReference type="PROSITE" id="PS51257">
    <property type="entry name" value="PROKAR_LIPOPROTEIN"/>
    <property type="match status" value="1"/>
</dbReference>
<dbReference type="OrthoDB" id="9811934at2"/>
<dbReference type="RefSeq" id="WP_144331914.1">
    <property type="nucleotide sequence ID" value="NZ_VLPL01000002.1"/>
</dbReference>
<evidence type="ECO:0000313" key="2">
    <source>
        <dbReference type="EMBL" id="TSJ46377.1"/>
    </source>
</evidence>
<dbReference type="Proteomes" id="UP000316008">
    <property type="component" value="Unassembled WGS sequence"/>
</dbReference>
<dbReference type="Gene3D" id="2.130.10.10">
    <property type="entry name" value="YVTN repeat-like/Quinoprotein amine dehydrogenase"/>
    <property type="match status" value="1"/>
</dbReference>
<organism evidence="2 3">
    <name type="scientific">Fluviicola chungangensis</name>
    <dbReference type="NCBI Taxonomy" id="2597671"/>
    <lineage>
        <taxon>Bacteria</taxon>
        <taxon>Pseudomonadati</taxon>
        <taxon>Bacteroidota</taxon>
        <taxon>Flavobacteriia</taxon>
        <taxon>Flavobacteriales</taxon>
        <taxon>Crocinitomicaceae</taxon>
        <taxon>Fluviicola</taxon>
    </lineage>
</organism>
<dbReference type="InterPro" id="IPR011047">
    <property type="entry name" value="Quinoprotein_ADH-like_sf"/>
</dbReference>